<name>A0A8J7YA28_9EURY</name>
<feature type="compositionally biased region" description="Basic and acidic residues" evidence="1">
    <location>
        <begin position="332"/>
        <end position="372"/>
    </location>
</feature>
<organism evidence="3 4">
    <name type="scientific">Haloarcula limicola</name>
    <dbReference type="NCBI Taxonomy" id="1429915"/>
    <lineage>
        <taxon>Archaea</taxon>
        <taxon>Methanobacteriati</taxon>
        <taxon>Methanobacteriota</taxon>
        <taxon>Stenosarchaea group</taxon>
        <taxon>Halobacteria</taxon>
        <taxon>Halobacteriales</taxon>
        <taxon>Haloarculaceae</taxon>
        <taxon>Haloarcula</taxon>
    </lineage>
</organism>
<dbReference type="PANTHER" id="PTHR31876">
    <property type="entry name" value="COV-LIKE PROTEIN 1"/>
    <property type="match status" value="1"/>
</dbReference>
<reference evidence="3 4" key="1">
    <citation type="submission" date="2021-06" db="EMBL/GenBank/DDBJ databases">
        <title>New haloarchaea isolates fom saline soil.</title>
        <authorList>
            <person name="Duran-Viseras A."/>
            <person name="Sanchez-Porro C.S."/>
            <person name="Ventosa A."/>
        </authorList>
    </citation>
    <scope>NUCLEOTIDE SEQUENCE [LARGE SCALE GENOMIC DNA]</scope>
    <source>
        <strain evidence="3 4">JCM 183640</strain>
    </source>
</reference>
<dbReference type="Pfam" id="PF04367">
    <property type="entry name" value="DUF502"/>
    <property type="match status" value="1"/>
</dbReference>
<dbReference type="InterPro" id="IPR007462">
    <property type="entry name" value="COV1-like"/>
</dbReference>
<dbReference type="PANTHER" id="PTHR31876:SF26">
    <property type="entry name" value="PROTEIN LIKE COV 2"/>
    <property type="match status" value="1"/>
</dbReference>
<dbReference type="Proteomes" id="UP000766550">
    <property type="component" value="Unassembled WGS sequence"/>
</dbReference>
<evidence type="ECO:0000313" key="4">
    <source>
        <dbReference type="Proteomes" id="UP000766550"/>
    </source>
</evidence>
<dbReference type="RefSeq" id="WP_162315895.1">
    <property type="nucleotide sequence ID" value="NZ_JAHQXF010000001.1"/>
</dbReference>
<feature type="transmembrane region" description="Helical" evidence="2">
    <location>
        <begin position="74"/>
        <end position="95"/>
    </location>
</feature>
<keyword evidence="2" id="KW-0812">Transmembrane</keyword>
<keyword evidence="2" id="KW-0472">Membrane</keyword>
<feature type="compositionally biased region" description="Basic and acidic residues" evidence="1">
    <location>
        <begin position="252"/>
        <end position="326"/>
    </location>
</feature>
<evidence type="ECO:0000256" key="1">
    <source>
        <dbReference type="SAM" id="MobiDB-lite"/>
    </source>
</evidence>
<protein>
    <submittedName>
        <fullName evidence="3">DUF502 domain-containing protein</fullName>
    </submittedName>
</protein>
<keyword evidence="2" id="KW-1133">Transmembrane helix</keyword>
<dbReference type="OrthoDB" id="51558at2157"/>
<accession>A0A8J7YA28</accession>
<comment type="caution">
    <text evidence="3">The sequence shown here is derived from an EMBL/GenBank/DDBJ whole genome shotgun (WGS) entry which is preliminary data.</text>
</comment>
<evidence type="ECO:0000256" key="2">
    <source>
        <dbReference type="SAM" id="Phobius"/>
    </source>
</evidence>
<sequence length="384" mass="41471">MADRRVPEQVAPTTVKKSVRQAFITGFAMMIPLIVTLLIIGFVVNSLSNVLDPVVAFTFRISGSEINPAETPAYLVKVLALVVFVAAMFCIGLIAERQPGGGRIEDVFDTMMKRIPAIGSLYRSFDEMSEMLLDNDTQSFKDVVLVEYPTRGSYTVAFVTASTPRSIEDATDNEEMVTLFMPMAPNPVMGGYVIHVDIDRVYDADMTVEEGVRSIVTSGVAIGEGNISRPIGESTSVPGVGHPAEAQYRPSDATREPTPRTGISKREDAYSDDVSPEHADTPEGVARQHTEDTPTTRDAEYPSDLERGEGTIGNDADHPGEIDRSDTTVGRDASRPEDIERGDGTIGDDADRPADVERGEGTLGDDADHPEDIEADEGSGEEQG</sequence>
<feature type="transmembrane region" description="Helical" evidence="2">
    <location>
        <begin position="21"/>
        <end position="44"/>
    </location>
</feature>
<proteinExistence type="predicted"/>
<gene>
    <name evidence="3" type="ORF">KTS45_00755</name>
</gene>
<dbReference type="AlphaFoldDB" id="A0A8J7YA28"/>
<keyword evidence="4" id="KW-1185">Reference proteome</keyword>
<feature type="compositionally biased region" description="Acidic residues" evidence="1">
    <location>
        <begin position="373"/>
        <end position="384"/>
    </location>
</feature>
<feature type="region of interest" description="Disordered" evidence="1">
    <location>
        <begin position="224"/>
        <end position="384"/>
    </location>
</feature>
<evidence type="ECO:0000313" key="3">
    <source>
        <dbReference type="EMBL" id="MBV0922718.1"/>
    </source>
</evidence>
<dbReference type="EMBL" id="JAHQXF010000001">
    <property type="protein sequence ID" value="MBV0922718.1"/>
    <property type="molecule type" value="Genomic_DNA"/>
</dbReference>